<dbReference type="Proteomes" id="UP000053257">
    <property type="component" value="Unassembled WGS sequence"/>
</dbReference>
<reference evidence="2 3" key="1">
    <citation type="journal article" date="2014" name="PLoS Genet.">
        <title>Analysis of the Phlebiopsis gigantea genome, transcriptome and secretome provides insight into its pioneer colonization strategies of wood.</title>
        <authorList>
            <person name="Hori C."/>
            <person name="Ishida T."/>
            <person name="Igarashi K."/>
            <person name="Samejima M."/>
            <person name="Suzuki H."/>
            <person name="Master E."/>
            <person name="Ferreira P."/>
            <person name="Ruiz-Duenas F.J."/>
            <person name="Held B."/>
            <person name="Canessa P."/>
            <person name="Larrondo L.F."/>
            <person name="Schmoll M."/>
            <person name="Druzhinina I.S."/>
            <person name="Kubicek C.P."/>
            <person name="Gaskell J.A."/>
            <person name="Kersten P."/>
            <person name="St John F."/>
            <person name="Glasner J."/>
            <person name="Sabat G."/>
            <person name="Splinter BonDurant S."/>
            <person name="Syed K."/>
            <person name="Yadav J."/>
            <person name="Mgbeahuruike A.C."/>
            <person name="Kovalchuk A."/>
            <person name="Asiegbu F.O."/>
            <person name="Lackner G."/>
            <person name="Hoffmeister D."/>
            <person name="Rencoret J."/>
            <person name="Gutierrez A."/>
            <person name="Sun H."/>
            <person name="Lindquist E."/>
            <person name="Barry K."/>
            <person name="Riley R."/>
            <person name="Grigoriev I.V."/>
            <person name="Henrissat B."/>
            <person name="Kues U."/>
            <person name="Berka R.M."/>
            <person name="Martinez A.T."/>
            <person name="Covert S.F."/>
            <person name="Blanchette R.A."/>
            <person name="Cullen D."/>
        </authorList>
    </citation>
    <scope>NUCLEOTIDE SEQUENCE [LARGE SCALE GENOMIC DNA]</scope>
    <source>
        <strain evidence="2 3">11061_1 CR5-6</strain>
    </source>
</reference>
<keyword evidence="3" id="KW-1185">Reference proteome</keyword>
<dbReference type="EMBL" id="KN840651">
    <property type="protein sequence ID" value="KIP02812.1"/>
    <property type="molecule type" value="Genomic_DNA"/>
</dbReference>
<name>A0A0C3S125_PHLG1</name>
<accession>A0A0C3S125</accession>
<gene>
    <name evidence="2" type="ORF">PHLGIDRAFT_276697</name>
</gene>
<evidence type="ECO:0000313" key="2">
    <source>
        <dbReference type="EMBL" id="KIP02812.1"/>
    </source>
</evidence>
<evidence type="ECO:0000256" key="1">
    <source>
        <dbReference type="SAM" id="MobiDB-lite"/>
    </source>
</evidence>
<evidence type="ECO:0000313" key="3">
    <source>
        <dbReference type="Proteomes" id="UP000053257"/>
    </source>
</evidence>
<proteinExistence type="predicted"/>
<feature type="compositionally biased region" description="Polar residues" evidence="1">
    <location>
        <begin position="1"/>
        <end position="22"/>
    </location>
</feature>
<dbReference type="HOGENOM" id="CLU_1454910_0_0_1"/>
<organism evidence="2 3">
    <name type="scientific">Phlebiopsis gigantea (strain 11061_1 CR5-6)</name>
    <name type="common">White-rot fungus</name>
    <name type="synonym">Peniophora gigantea</name>
    <dbReference type="NCBI Taxonomy" id="745531"/>
    <lineage>
        <taxon>Eukaryota</taxon>
        <taxon>Fungi</taxon>
        <taxon>Dikarya</taxon>
        <taxon>Basidiomycota</taxon>
        <taxon>Agaricomycotina</taxon>
        <taxon>Agaricomycetes</taxon>
        <taxon>Polyporales</taxon>
        <taxon>Phanerochaetaceae</taxon>
        <taxon>Phlebiopsis</taxon>
    </lineage>
</organism>
<protein>
    <submittedName>
        <fullName evidence="2">Uncharacterized protein</fullName>
    </submittedName>
</protein>
<dbReference type="AlphaFoldDB" id="A0A0C3S125"/>
<feature type="region of interest" description="Disordered" evidence="1">
    <location>
        <begin position="1"/>
        <end position="23"/>
    </location>
</feature>
<sequence length="186" mass="21174">MRSGRKSSAPNESPIATRSAPNSLCRPKRLGRGEPIAMTGIPSWTDCSDNFHHISRYTSKCMRLYALFRCLATDRLVMSRDRIVVHRYQSSTRLSLNYDERHVLCTVLLTCRRSWGCHDHILQVPDIHTKRRKSMLGQLPLFFLALHLFLAPCSLVDSRGHAYLAATRQRSRHSPVPAPLGGKYAF</sequence>